<evidence type="ECO:0000313" key="2">
    <source>
        <dbReference type="Proteomes" id="UP000299102"/>
    </source>
</evidence>
<dbReference type="EMBL" id="BGZK01001034">
    <property type="protein sequence ID" value="GBP69227.1"/>
    <property type="molecule type" value="Genomic_DNA"/>
</dbReference>
<dbReference type="AlphaFoldDB" id="A0A4C1Y3W8"/>
<evidence type="ECO:0000313" key="1">
    <source>
        <dbReference type="EMBL" id="GBP69227.1"/>
    </source>
</evidence>
<protein>
    <submittedName>
        <fullName evidence="1">Uncharacterized protein</fullName>
    </submittedName>
</protein>
<comment type="caution">
    <text evidence="1">The sequence shown here is derived from an EMBL/GenBank/DDBJ whole genome shotgun (WGS) entry which is preliminary data.</text>
</comment>
<sequence>MTSHALGLIRELSARLRCTYLFESKKPIEGYRIVAVATFMYVRDISLCLSISVNTRAPVNISQQLIAPTKGHAARCAVGVTKHPNAALRAAGRMLG</sequence>
<proteinExistence type="predicted"/>
<keyword evidence="2" id="KW-1185">Reference proteome</keyword>
<name>A0A4C1Y3W8_EUMVA</name>
<organism evidence="1 2">
    <name type="scientific">Eumeta variegata</name>
    <name type="common">Bagworm moth</name>
    <name type="synonym">Eumeta japonica</name>
    <dbReference type="NCBI Taxonomy" id="151549"/>
    <lineage>
        <taxon>Eukaryota</taxon>
        <taxon>Metazoa</taxon>
        <taxon>Ecdysozoa</taxon>
        <taxon>Arthropoda</taxon>
        <taxon>Hexapoda</taxon>
        <taxon>Insecta</taxon>
        <taxon>Pterygota</taxon>
        <taxon>Neoptera</taxon>
        <taxon>Endopterygota</taxon>
        <taxon>Lepidoptera</taxon>
        <taxon>Glossata</taxon>
        <taxon>Ditrysia</taxon>
        <taxon>Tineoidea</taxon>
        <taxon>Psychidae</taxon>
        <taxon>Oiketicinae</taxon>
        <taxon>Eumeta</taxon>
    </lineage>
</organism>
<dbReference type="Proteomes" id="UP000299102">
    <property type="component" value="Unassembled WGS sequence"/>
</dbReference>
<reference evidence="1 2" key="1">
    <citation type="journal article" date="2019" name="Commun. Biol.">
        <title>The bagworm genome reveals a unique fibroin gene that provides high tensile strength.</title>
        <authorList>
            <person name="Kono N."/>
            <person name="Nakamura H."/>
            <person name="Ohtoshi R."/>
            <person name="Tomita M."/>
            <person name="Numata K."/>
            <person name="Arakawa K."/>
        </authorList>
    </citation>
    <scope>NUCLEOTIDE SEQUENCE [LARGE SCALE GENOMIC DNA]</scope>
</reference>
<accession>A0A4C1Y3W8</accession>
<gene>
    <name evidence="1" type="ORF">EVAR_96741_1</name>
</gene>